<dbReference type="OrthoDB" id="2435509at2759"/>
<dbReference type="EMBL" id="JACAZI010000010">
    <property type="protein sequence ID" value="KAF7350336.1"/>
    <property type="molecule type" value="Genomic_DNA"/>
</dbReference>
<evidence type="ECO:0000256" key="1">
    <source>
        <dbReference type="SAM" id="MobiDB-lite"/>
    </source>
</evidence>
<organism evidence="2 3">
    <name type="scientific">Mycena venus</name>
    <dbReference type="NCBI Taxonomy" id="2733690"/>
    <lineage>
        <taxon>Eukaryota</taxon>
        <taxon>Fungi</taxon>
        <taxon>Dikarya</taxon>
        <taxon>Basidiomycota</taxon>
        <taxon>Agaricomycotina</taxon>
        <taxon>Agaricomycetes</taxon>
        <taxon>Agaricomycetidae</taxon>
        <taxon>Agaricales</taxon>
        <taxon>Marasmiineae</taxon>
        <taxon>Mycenaceae</taxon>
        <taxon>Mycena</taxon>
    </lineage>
</organism>
<reference evidence="2" key="1">
    <citation type="submission" date="2020-05" db="EMBL/GenBank/DDBJ databases">
        <title>Mycena genomes resolve the evolution of fungal bioluminescence.</title>
        <authorList>
            <person name="Tsai I.J."/>
        </authorList>
    </citation>
    <scope>NUCLEOTIDE SEQUENCE</scope>
    <source>
        <strain evidence="2">CCC161011</strain>
    </source>
</reference>
<feature type="region of interest" description="Disordered" evidence="1">
    <location>
        <begin position="1"/>
        <end position="40"/>
    </location>
</feature>
<dbReference type="Proteomes" id="UP000620124">
    <property type="component" value="Unassembled WGS sequence"/>
</dbReference>
<keyword evidence="3" id="KW-1185">Reference proteome</keyword>
<evidence type="ECO:0000313" key="2">
    <source>
        <dbReference type="EMBL" id="KAF7350336.1"/>
    </source>
</evidence>
<name>A0A8H7CW88_9AGAR</name>
<accession>A0A8H7CW88</accession>
<dbReference type="AlphaFoldDB" id="A0A8H7CW88"/>
<comment type="caution">
    <text evidence="2">The sequence shown here is derived from an EMBL/GenBank/DDBJ whole genome shotgun (WGS) entry which is preliminary data.</text>
</comment>
<protein>
    <submittedName>
        <fullName evidence="2">Uncharacterized protein</fullName>
    </submittedName>
</protein>
<gene>
    <name evidence="2" type="ORF">MVEN_01338200</name>
</gene>
<sequence>MSSASNPVCGASRGPSGASGGPSGSAPNFNSNSASTPADSTFIAQTLPLGYASITEPPQTAKSFQDRPEPDDTFKWSLTSVFFTRRALP</sequence>
<evidence type="ECO:0000313" key="3">
    <source>
        <dbReference type="Proteomes" id="UP000620124"/>
    </source>
</evidence>
<feature type="compositionally biased region" description="Low complexity" evidence="1">
    <location>
        <begin position="24"/>
        <end position="35"/>
    </location>
</feature>
<proteinExistence type="predicted"/>